<evidence type="ECO:0000256" key="2">
    <source>
        <dbReference type="ARBA" id="ARBA00008290"/>
    </source>
</evidence>
<evidence type="ECO:0000256" key="5">
    <source>
        <dbReference type="ARBA" id="ARBA00022723"/>
    </source>
</evidence>
<dbReference type="NCBIfam" id="NF002759">
    <property type="entry name" value="PRK02813.1"/>
    <property type="match status" value="1"/>
</dbReference>
<evidence type="ECO:0000256" key="6">
    <source>
        <dbReference type="ARBA" id="ARBA00022801"/>
    </source>
</evidence>
<dbReference type="Gene3D" id="3.40.630.10">
    <property type="entry name" value="Zn peptidases"/>
    <property type="match status" value="1"/>
</dbReference>
<keyword evidence="7 9" id="KW-0862">Zinc</keyword>
<dbReference type="GO" id="GO:0008270">
    <property type="term" value="F:zinc ion binding"/>
    <property type="evidence" value="ECO:0007669"/>
    <property type="project" value="InterPro"/>
</dbReference>
<name>A0A1M6DI37_BUTFI</name>
<proteinExistence type="inferred from homology"/>
<dbReference type="STRING" id="1121131.SAMN02745229_03531"/>
<dbReference type="GO" id="GO:0004177">
    <property type="term" value="F:aminopeptidase activity"/>
    <property type="evidence" value="ECO:0007669"/>
    <property type="project" value="UniProtKB-KW"/>
</dbReference>
<keyword evidence="3 9" id="KW-0031">Aminopeptidase</keyword>
<evidence type="ECO:0000256" key="3">
    <source>
        <dbReference type="ARBA" id="ARBA00022438"/>
    </source>
</evidence>
<evidence type="ECO:0000256" key="8">
    <source>
        <dbReference type="ARBA" id="ARBA00023049"/>
    </source>
</evidence>
<dbReference type="GeneID" id="89508515"/>
<dbReference type="EC" id="3.4.11.-" evidence="10"/>
<evidence type="ECO:0000256" key="1">
    <source>
        <dbReference type="ARBA" id="ARBA00001947"/>
    </source>
</evidence>
<comment type="cofactor">
    <cofactor evidence="1 10">
        <name>Zn(2+)</name>
        <dbReference type="ChEBI" id="CHEBI:29105"/>
    </cofactor>
</comment>
<dbReference type="Gene3D" id="2.30.250.10">
    <property type="entry name" value="Aminopeptidase i, Domain 2"/>
    <property type="match status" value="1"/>
</dbReference>
<dbReference type="Proteomes" id="UP000184278">
    <property type="component" value="Unassembled WGS sequence"/>
</dbReference>
<evidence type="ECO:0000256" key="9">
    <source>
        <dbReference type="RuleBase" id="RU004386"/>
    </source>
</evidence>
<gene>
    <name evidence="11" type="ORF">SAMN02745229_03531</name>
</gene>
<dbReference type="InterPro" id="IPR023358">
    <property type="entry name" value="Peptidase_M18_dom2"/>
</dbReference>
<protein>
    <recommendedName>
        <fullName evidence="10">M18 family aminopeptidase</fullName>
        <ecNumber evidence="10">3.4.11.-</ecNumber>
    </recommendedName>
</protein>
<dbReference type="RefSeq" id="WP_073389719.1">
    <property type="nucleotide sequence ID" value="NZ_FQXK01000038.1"/>
</dbReference>
<keyword evidence="8 9" id="KW-0482">Metalloprotease</keyword>
<dbReference type="GO" id="GO:0006508">
    <property type="term" value="P:proteolysis"/>
    <property type="evidence" value="ECO:0007669"/>
    <property type="project" value="UniProtKB-KW"/>
</dbReference>
<dbReference type="CDD" id="cd05658">
    <property type="entry name" value="M18_DAP"/>
    <property type="match status" value="1"/>
</dbReference>
<dbReference type="Pfam" id="PF02127">
    <property type="entry name" value="Peptidase_M18"/>
    <property type="match status" value="1"/>
</dbReference>
<dbReference type="GO" id="GO:0005737">
    <property type="term" value="C:cytoplasm"/>
    <property type="evidence" value="ECO:0007669"/>
    <property type="project" value="UniProtKB-ARBA"/>
</dbReference>
<reference evidence="12" key="1">
    <citation type="submission" date="2016-11" db="EMBL/GenBank/DDBJ databases">
        <authorList>
            <person name="Varghese N."/>
            <person name="Submissions S."/>
        </authorList>
    </citation>
    <scope>NUCLEOTIDE SEQUENCE [LARGE SCALE GENOMIC DNA]</scope>
    <source>
        <strain evidence="12">DSM 3071</strain>
    </source>
</reference>
<dbReference type="OrthoDB" id="9764268at2"/>
<comment type="similarity">
    <text evidence="2 9">Belongs to the peptidase M18 family.</text>
</comment>
<dbReference type="GO" id="GO:0008237">
    <property type="term" value="F:metallopeptidase activity"/>
    <property type="evidence" value="ECO:0007669"/>
    <property type="project" value="UniProtKB-KW"/>
</dbReference>
<keyword evidence="12" id="KW-1185">Reference proteome</keyword>
<accession>A0A1M6DI37</accession>
<dbReference type="InterPro" id="IPR001948">
    <property type="entry name" value="Peptidase_M18"/>
</dbReference>
<organism evidence="11 12">
    <name type="scientific">Butyrivibrio fibrisolvens DSM 3071</name>
    <dbReference type="NCBI Taxonomy" id="1121131"/>
    <lineage>
        <taxon>Bacteria</taxon>
        <taxon>Bacillati</taxon>
        <taxon>Bacillota</taxon>
        <taxon>Clostridia</taxon>
        <taxon>Lachnospirales</taxon>
        <taxon>Lachnospiraceae</taxon>
        <taxon>Butyrivibrio</taxon>
    </lineage>
</organism>
<dbReference type="PRINTS" id="PR00932">
    <property type="entry name" value="AMINO1PTASE"/>
</dbReference>
<keyword evidence="5 9" id="KW-0479">Metal-binding</keyword>
<evidence type="ECO:0000256" key="10">
    <source>
        <dbReference type="RuleBase" id="RU004387"/>
    </source>
</evidence>
<dbReference type="SUPFAM" id="SSF53187">
    <property type="entry name" value="Zn-dependent exopeptidases"/>
    <property type="match status" value="1"/>
</dbReference>
<dbReference type="PANTHER" id="PTHR28570">
    <property type="entry name" value="ASPARTYL AMINOPEPTIDASE"/>
    <property type="match status" value="1"/>
</dbReference>
<evidence type="ECO:0000313" key="12">
    <source>
        <dbReference type="Proteomes" id="UP000184278"/>
    </source>
</evidence>
<keyword evidence="4 9" id="KW-0645">Protease</keyword>
<evidence type="ECO:0000313" key="11">
    <source>
        <dbReference type="EMBL" id="SHI72801.1"/>
    </source>
</evidence>
<dbReference type="EMBL" id="FQXK01000038">
    <property type="protein sequence ID" value="SHI72801.1"/>
    <property type="molecule type" value="Genomic_DNA"/>
</dbReference>
<sequence>MFEKITKDMLKFIDASPTCYHVISNMEERLDAEGYTKLRESEDWKIKNGGKYYVTRNGSSIISFQIPKKTFKGFLMTASHSDSPTFKIKSNPEMEEGGMYVKLNVEGYGGMLDGPWFDRPLSIAGRVFVKDDDNNLSMKLINIDRDLLMMPSLAIHMNREANNGYKFNAQKDMQPIYGDISSKKSFDKLIAKAAGVKESDIFGSDLFLYNRVKPTIWGAGKEYISSSRLDDQECVYTTLEAFLNSTSSSHVLMHCVFDNEEVGSGTKQGAASTFLKDTLERICEGCGRTRQQYHTALAQSFMLSADNAHAMHPNYKDKADPVNHPEMNKGIVIKFNANQKYTTDGASEAMLRMVLDKAKVPYQMFTNRSDMPGGSTLGNISNTQVALNTVDIGLAQLAMHSPYETAGAKDPKYMADGVKAFYESDIDIHIS</sequence>
<dbReference type="SUPFAM" id="SSF101821">
    <property type="entry name" value="Aminopeptidase/glucanase lid domain"/>
    <property type="match status" value="1"/>
</dbReference>
<dbReference type="PANTHER" id="PTHR28570:SF3">
    <property type="entry name" value="ASPARTYL AMINOPEPTIDASE"/>
    <property type="match status" value="1"/>
</dbReference>
<dbReference type="AlphaFoldDB" id="A0A1M6DI37"/>
<evidence type="ECO:0000256" key="4">
    <source>
        <dbReference type="ARBA" id="ARBA00022670"/>
    </source>
</evidence>
<evidence type="ECO:0000256" key="7">
    <source>
        <dbReference type="ARBA" id="ARBA00022833"/>
    </source>
</evidence>
<keyword evidence="6 9" id="KW-0378">Hydrolase</keyword>